<dbReference type="Gene3D" id="3.20.20.70">
    <property type="entry name" value="Aldolase class I"/>
    <property type="match status" value="1"/>
</dbReference>
<dbReference type="Pfam" id="PF14508">
    <property type="entry name" value="GH97_N"/>
    <property type="match status" value="1"/>
</dbReference>
<dbReference type="Gene3D" id="2.70.98.10">
    <property type="match status" value="1"/>
</dbReference>
<dbReference type="InterPro" id="IPR019563">
    <property type="entry name" value="GH97_catalytic"/>
</dbReference>
<dbReference type="Pfam" id="PF10566">
    <property type="entry name" value="Glyco_hydro_97"/>
    <property type="match status" value="1"/>
</dbReference>
<accession>A0AAV3UQ72</accession>
<evidence type="ECO:0000259" key="4">
    <source>
        <dbReference type="Pfam" id="PF14508"/>
    </source>
</evidence>
<comment type="caution">
    <text evidence="6">The sequence shown here is derived from an EMBL/GenBank/DDBJ whole genome shotgun (WGS) entry which is preliminary data.</text>
</comment>
<organism evidence="6 7">
    <name type="scientific">Haladaptatus pallidirubidus</name>
    <dbReference type="NCBI Taxonomy" id="1008152"/>
    <lineage>
        <taxon>Archaea</taxon>
        <taxon>Methanobacteriati</taxon>
        <taxon>Methanobacteriota</taxon>
        <taxon>Stenosarchaea group</taxon>
        <taxon>Halobacteria</taxon>
        <taxon>Halobacteriales</taxon>
        <taxon>Haladaptataceae</taxon>
        <taxon>Haladaptatus</taxon>
    </lineage>
</organism>
<evidence type="ECO:0000259" key="5">
    <source>
        <dbReference type="Pfam" id="PF14509"/>
    </source>
</evidence>
<dbReference type="PANTHER" id="PTHR35803:SF2">
    <property type="entry name" value="RETAINING ALPHA-GALACTOSIDASE"/>
    <property type="match status" value="1"/>
</dbReference>
<dbReference type="SUPFAM" id="SSF51445">
    <property type="entry name" value="(Trans)glycosidases"/>
    <property type="match status" value="1"/>
</dbReference>
<dbReference type="Gene3D" id="2.60.40.1180">
    <property type="entry name" value="Golgi alpha-mannosidase II"/>
    <property type="match status" value="1"/>
</dbReference>
<dbReference type="AlphaFoldDB" id="A0AAV3UQ72"/>
<evidence type="ECO:0000313" key="6">
    <source>
        <dbReference type="EMBL" id="GAA5061896.1"/>
    </source>
</evidence>
<dbReference type="InterPro" id="IPR052720">
    <property type="entry name" value="Glycosyl_hydrolase_97"/>
</dbReference>
<keyword evidence="2" id="KW-0326">Glycosidase</keyword>
<dbReference type="InterPro" id="IPR014718">
    <property type="entry name" value="GH-type_carb-bd"/>
</dbReference>
<dbReference type="Pfam" id="PF14509">
    <property type="entry name" value="GH97_C"/>
    <property type="match status" value="1"/>
</dbReference>
<keyword evidence="1 6" id="KW-0378">Hydrolase</keyword>
<evidence type="ECO:0000259" key="3">
    <source>
        <dbReference type="Pfam" id="PF10566"/>
    </source>
</evidence>
<dbReference type="InterPro" id="IPR013780">
    <property type="entry name" value="Glyco_hydro_b"/>
</dbReference>
<feature type="domain" description="Glycosyl-hydrolase 97 C-terminal oligomerisation" evidence="5">
    <location>
        <begin position="586"/>
        <end position="674"/>
    </location>
</feature>
<dbReference type="InterPro" id="IPR029486">
    <property type="entry name" value="GH97_N"/>
</dbReference>
<evidence type="ECO:0000256" key="2">
    <source>
        <dbReference type="ARBA" id="ARBA00023295"/>
    </source>
</evidence>
<dbReference type="InterPro" id="IPR013785">
    <property type="entry name" value="Aldolase_TIM"/>
</dbReference>
<evidence type="ECO:0000313" key="7">
    <source>
        <dbReference type="Proteomes" id="UP001501729"/>
    </source>
</evidence>
<feature type="domain" description="Glycosyl-hydrolase 97 catalytic" evidence="3">
    <location>
        <begin position="378"/>
        <end position="504"/>
    </location>
</feature>
<proteinExistence type="predicted"/>
<dbReference type="InterPro" id="IPR029483">
    <property type="entry name" value="GH97_C"/>
</dbReference>
<sequence length="674" mass="75048">MQLVGFSTVGFPAKTGSVSADDTENAWKYGNYVESEYLRYEDGELMFPADEEGNQIPDFSWAGYRLREDTIPDVPTVKKIGPVERIAKTGSNGTPDYHISDRNYYMRSAQPSIVPTIDGPNGNVSATIDPEGEISIELDGTTILEPSPYNIPASGSFPDEFNYEGVETREIDETYKLAHGKRKECRHRATEAVFTYEAARGVVELQVRIATDGVAYRYRYPGDEGSVGFLTEGSAFNIPREAIGYLMPYVYHHESSGRTVPVSEIDDGREYQFPGLFQVEKDSWVLLCEAGVDGDWAAGRLTFDGDDGLFEITHPPNIARSPRPVDAPWRVAIVGDLATVTESTLTTDLVDGPRIDADWVEPGRVAWSWWSTGTGDLELGKAYVDYVNEHGWEHILIDAGWGRDWMPELVEYADERDVGVFVWAHFTELNSESKRAERLPKWADWGIAGVKVDFMDSDDQGRLQFYDAMAEACAEQELMVNYHGSIIPTGLRRRWPHVMTYEGVMGAEKHPGIASEHNTILPFTRNVVGPMDYTPVTFSAESLQTVGHELALSIVFESGLQHYADSIDEYTARPLAQEVLDAVPATWDETRFLRGKPGAEVTLARRSGDEWFIGCITAGPNRTVDVHLDFVDGEREVTVTRDEGDGETLMCEREVASETLSIPVPENGGFVARL</sequence>
<name>A0AAV3UQ72_9EURY</name>
<dbReference type="GO" id="GO:0030246">
    <property type="term" value="F:carbohydrate binding"/>
    <property type="evidence" value="ECO:0007669"/>
    <property type="project" value="InterPro"/>
</dbReference>
<evidence type="ECO:0000256" key="1">
    <source>
        <dbReference type="ARBA" id="ARBA00022801"/>
    </source>
</evidence>
<reference evidence="6 7" key="1">
    <citation type="journal article" date="2019" name="Int. J. Syst. Evol. Microbiol.">
        <title>The Global Catalogue of Microorganisms (GCM) 10K type strain sequencing project: providing services to taxonomists for standard genome sequencing and annotation.</title>
        <authorList>
            <consortium name="The Broad Institute Genomics Platform"/>
            <consortium name="The Broad Institute Genome Sequencing Center for Infectious Disease"/>
            <person name="Wu L."/>
            <person name="Ma J."/>
        </authorList>
    </citation>
    <scope>NUCLEOTIDE SEQUENCE [LARGE SCALE GENOMIC DNA]</scope>
    <source>
        <strain evidence="6 7">JCM 17504</strain>
    </source>
</reference>
<dbReference type="GO" id="GO:0016798">
    <property type="term" value="F:hydrolase activity, acting on glycosyl bonds"/>
    <property type="evidence" value="ECO:0007669"/>
    <property type="project" value="UniProtKB-KW"/>
</dbReference>
<dbReference type="EMBL" id="BAABKX010000022">
    <property type="protein sequence ID" value="GAA5061896.1"/>
    <property type="molecule type" value="Genomic_DNA"/>
</dbReference>
<gene>
    <name evidence="6" type="ORF">GCM10025751_48480</name>
</gene>
<dbReference type="RefSeq" id="WP_227777860.1">
    <property type="nucleotide sequence ID" value="NZ_BAABKX010000022.1"/>
</dbReference>
<keyword evidence="7" id="KW-1185">Reference proteome</keyword>
<dbReference type="Proteomes" id="UP001501729">
    <property type="component" value="Unassembled WGS sequence"/>
</dbReference>
<protein>
    <submittedName>
        <fullName evidence="6">Glycoside hydrolase family 97 protein</fullName>
    </submittedName>
</protein>
<dbReference type="InterPro" id="IPR017853">
    <property type="entry name" value="GH"/>
</dbReference>
<feature type="domain" description="Glycosyl-hydrolase 97 N-terminal" evidence="4">
    <location>
        <begin position="118"/>
        <end position="350"/>
    </location>
</feature>
<dbReference type="GeneID" id="68616486"/>
<dbReference type="PANTHER" id="PTHR35803">
    <property type="entry name" value="GLUCAN 1,4-ALPHA-GLUCOSIDASE SUSB-RELATED"/>
    <property type="match status" value="1"/>
</dbReference>